<keyword evidence="3" id="KW-1185">Reference proteome</keyword>
<dbReference type="Proteomes" id="UP001342314">
    <property type="component" value="Unassembled WGS sequence"/>
</dbReference>
<reference evidence="2 3" key="1">
    <citation type="submission" date="2021-12" db="EMBL/GenBank/DDBJ databases">
        <title>High titer production of polyol ester of fatty acids by Rhodotorula paludigena BS15 towards product separation-free biomass refinery.</title>
        <authorList>
            <person name="Mano J."/>
            <person name="Ono H."/>
            <person name="Tanaka T."/>
            <person name="Naito K."/>
            <person name="Sushida H."/>
            <person name="Ike M."/>
            <person name="Tokuyasu K."/>
            <person name="Kitaoka M."/>
        </authorList>
    </citation>
    <scope>NUCLEOTIDE SEQUENCE [LARGE SCALE GENOMIC DNA]</scope>
    <source>
        <strain evidence="2 3">BS15</strain>
    </source>
</reference>
<organism evidence="2 3">
    <name type="scientific">Rhodotorula paludigena</name>
    <dbReference type="NCBI Taxonomy" id="86838"/>
    <lineage>
        <taxon>Eukaryota</taxon>
        <taxon>Fungi</taxon>
        <taxon>Dikarya</taxon>
        <taxon>Basidiomycota</taxon>
        <taxon>Pucciniomycotina</taxon>
        <taxon>Microbotryomycetes</taxon>
        <taxon>Sporidiobolales</taxon>
        <taxon>Sporidiobolaceae</taxon>
        <taxon>Rhodotorula</taxon>
    </lineage>
</organism>
<protein>
    <submittedName>
        <fullName evidence="2">Uncharacterized protein</fullName>
    </submittedName>
</protein>
<dbReference type="AlphaFoldDB" id="A0AAV5GVX4"/>
<proteinExistence type="predicted"/>
<evidence type="ECO:0000313" key="3">
    <source>
        <dbReference type="Proteomes" id="UP001342314"/>
    </source>
</evidence>
<comment type="caution">
    <text evidence="2">The sequence shown here is derived from an EMBL/GenBank/DDBJ whole genome shotgun (WGS) entry which is preliminary data.</text>
</comment>
<evidence type="ECO:0000313" key="2">
    <source>
        <dbReference type="EMBL" id="GJN93364.1"/>
    </source>
</evidence>
<accession>A0AAV5GVX4</accession>
<feature type="region of interest" description="Disordered" evidence="1">
    <location>
        <begin position="1"/>
        <end position="20"/>
    </location>
</feature>
<name>A0AAV5GVX4_9BASI</name>
<evidence type="ECO:0000256" key="1">
    <source>
        <dbReference type="SAM" id="MobiDB-lite"/>
    </source>
</evidence>
<sequence length="166" mass="16718">MTAARSSSLPCAAVSGPRSAPRRSLAHAFNEVAFDEQRPPTPIAALARLAPVPGSLALRALAAALELSPVTQPTPDDPRANPPNPHALVSAPGGTSAISGLRALWANPGLKLSLVERLVFFASAPPLDSSGVGPSRALSSLATVHCDGPDDQGACGAGAAERAEHA</sequence>
<dbReference type="EMBL" id="BQKY01000013">
    <property type="protein sequence ID" value="GJN93364.1"/>
    <property type="molecule type" value="Genomic_DNA"/>
</dbReference>
<gene>
    <name evidence="2" type="ORF">Rhopal_006417-T1</name>
</gene>